<dbReference type="KEGG" id="proo:MJB10_23930"/>
<dbReference type="RefSeq" id="WP_314799408.1">
    <property type="nucleotide sequence ID" value="NZ_CP130319.1"/>
</dbReference>
<proteinExistence type="predicted"/>
<protein>
    <submittedName>
        <fullName evidence="2">Uncharacterized protein</fullName>
    </submittedName>
</protein>
<dbReference type="AlphaFoldDB" id="A0AA96LQS4"/>
<dbReference type="EMBL" id="CP130319">
    <property type="protein sequence ID" value="WNR44113.1"/>
    <property type="molecule type" value="Genomic_DNA"/>
</dbReference>
<name>A0AA96LQS4_9BACL</name>
<organism evidence="2 3">
    <name type="scientific">Paenibacillus roseopurpureus</name>
    <dbReference type="NCBI Taxonomy" id="2918901"/>
    <lineage>
        <taxon>Bacteria</taxon>
        <taxon>Bacillati</taxon>
        <taxon>Bacillota</taxon>
        <taxon>Bacilli</taxon>
        <taxon>Bacillales</taxon>
        <taxon>Paenibacillaceae</taxon>
        <taxon>Paenibacillus</taxon>
    </lineage>
</organism>
<feature type="signal peptide" evidence="1">
    <location>
        <begin position="1"/>
        <end position="30"/>
    </location>
</feature>
<evidence type="ECO:0000313" key="3">
    <source>
        <dbReference type="Proteomes" id="UP001304650"/>
    </source>
</evidence>
<sequence>MTSTWKKRTLHASMLAILTTVALGAVSASAADTTSTSIAKPNKVFHVVKGEGVKGEFTAAAPALHVRSTFGGLLRQPALERNYLKLLASTYSPDTLADWTKALDERKQAEADMPKPTFDKRVILKDGENVKIEGDGQVDKMFFSKDGSSAPADIKFFSRDGSAESVEGLPPLEELPDLPELTPVQDGEGKTGPKRIIIQHSAPLDGTAPKGVTKVLPVEPGAAGDIMIAAPALPESFKLQEKLVEAVEADNAEGIRTVLADLLKEYVKQTDELREMAKKIQEKLPTETEKENK</sequence>
<evidence type="ECO:0000256" key="1">
    <source>
        <dbReference type="SAM" id="SignalP"/>
    </source>
</evidence>
<evidence type="ECO:0000313" key="2">
    <source>
        <dbReference type="EMBL" id="WNR44113.1"/>
    </source>
</evidence>
<dbReference type="Proteomes" id="UP001304650">
    <property type="component" value="Chromosome"/>
</dbReference>
<feature type="chain" id="PRO_5041676010" evidence="1">
    <location>
        <begin position="31"/>
        <end position="293"/>
    </location>
</feature>
<keyword evidence="3" id="KW-1185">Reference proteome</keyword>
<accession>A0AA96LQS4</accession>
<reference evidence="2" key="1">
    <citation type="submission" date="2022-02" db="EMBL/GenBank/DDBJ databases">
        <title>Paenibacillus sp. MBLB1832 Whole Genome Shotgun Sequencing.</title>
        <authorList>
            <person name="Hwang C.Y."/>
            <person name="Cho E.-S."/>
            <person name="Seo M.-J."/>
        </authorList>
    </citation>
    <scope>NUCLEOTIDE SEQUENCE</scope>
    <source>
        <strain evidence="2">MBLB1832</strain>
    </source>
</reference>
<keyword evidence="1" id="KW-0732">Signal</keyword>
<gene>
    <name evidence="2" type="ORF">MJB10_23930</name>
</gene>